<dbReference type="AlphaFoldDB" id="A0A496PLM5"/>
<keyword evidence="2" id="KW-1185">Reference proteome</keyword>
<organism evidence="1 2">
    <name type="scientific">Galactobacter caseinivorans</name>
    <dbReference type="NCBI Taxonomy" id="2676123"/>
    <lineage>
        <taxon>Bacteria</taxon>
        <taxon>Bacillati</taxon>
        <taxon>Actinomycetota</taxon>
        <taxon>Actinomycetes</taxon>
        <taxon>Micrococcales</taxon>
        <taxon>Micrococcaceae</taxon>
        <taxon>Galactobacter</taxon>
    </lineage>
</organism>
<dbReference type="SUPFAM" id="SSF52833">
    <property type="entry name" value="Thioredoxin-like"/>
    <property type="match status" value="1"/>
</dbReference>
<reference evidence="1 2" key="1">
    <citation type="submission" date="2018-07" db="EMBL/GenBank/DDBJ databases">
        <title>Arthrobacter sp. nov., isolated from raw cow's milk with high bacterial count.</title>
        <authorList>
            <person name="Hahne J."/>
            <person name="Isele D."/>
            <person name="Lipski A."/>
        </authorList>
    </citation>
    <scope>NUCLEOTIDE SEQUENCE [LARGE SCALE GENOMIC DNA]</scope>
    <source>
        <strain evidence="1 2">JZ R-183</strain>
    </source>
</reference>
<sequence length="87" mass="9704">MNPSPLPGSAPRVQLLTKHGCHLCADARLVVAQVTQRLGLSWEDVDTDAAPELAERYAEEIPVLMIDGVQRDFWRIDPARLERLLTA</sequence>
<comment type="caution">
    <text evidence="1">The sequence shown here is derived from an EMBL/GenBank/DDBJ whole genome shotgun (WGS) entry which is preliminary data.</text>
</comment>
<name>A0A496PLM5_9MICC</name>
<accession>A0A496PLM5</accession>
<dbReference type="Proteomes" id="UP000273119">
    <property type="component" value="Unassembled WGS sequence"/>
</dbReference>
<protein>
    <submittedName>
        <fullName evidence="1">Glutaredoxin family protein</fullName>
    </submittedName>
</protein>
<dbReference type="InterPro" id="IPR008554">
    <property type="entry name" value="Glutaredoxin-like"/>
</dbReference>
<dbReference type="Gene3D" id="3.40.30.10">
    <property type="entry name" value="Glutaredoxin"/>
    <property type="match status" value="1"/>
</dbReference>
<gene>
    <name evidence="1" type="ORF">DWQ67_00305</name>
</gene>
<proteinExistence type="predicted"/>
<dbReference type="InterPro" id="IPR036249">
    <property type="entry name" value="Thioredoxin-like_sf"/>
</dbReference>
<dbReference type="EMBL" id="QQXL01000001">
    <property type="protein sequence ID" value="RKW71344.1"/>
    <property type="molecule type" value="Genomic_DNA"/>
</dbReference>
<dbReference type="Pfam" id="PF05768">
    <property type="entry name" value="Glrx-like"/>
    <property type="match status" value="1"/>
</dbReference>
<dbReference type="RefSeq" id="WP_121483607.1">
    <property type="nucleotide sequence ID" value="NZ_QQXL01000001.1"/>
</dbReference>
<evidence type="ECO:0000313" key="1">
    <source>
        <dbReference type="EMBL" id="RKW71344.1"/>
    </source>
</evidence>
<evidence type="ECO:0000313" key="2">
    <source>
        <dbReference type="Proteomes" id="UP000273119"/>
    </source>
</evidence>